<dbReference type="AlphaFoldDB" id="A0A8A7KC87"/>
<dbReference type="GO" id="GO:0003700">
    <property type="term" value="F:DNA-binding transcription factor activity"/>
    <property type="evidence" value="ECO:0007669"/>
    <property type="project" value="InterPro"/>
</dbReference>
<protein>
    <submittedName>
        <fullName evidence="5">Helix-turn-helix domain-containing protein</fullName>
    </submittedName>
</protein>
<reference evidence="5" key="1">
    <citation type="submission" date="2019-12" db="EMBL/GenBank/DDBJ databases">
        <authorList>
            <person name="zhang j."/>
            <person name="sun C.M."/>
        </authorList>
    </citation>
    <scope>NUCLEOTIDE SEQUENCE</scope>
    <source>
        <strain evidence="5">NS-1</strain>
    </source>
</reference>
<dbReference type="InterPro" id="IPR020449">
    <property type="entry name" value="Tscrpt_reg_AraC-type_HTH"/>
</dbReference>
<dbReference type="Gene3D" id="1.10.10.60">
    <property type="entry name" value="Homeodomain-like"/>
    <property type="match status" value="2"/>
</dbReference>
<dbReference type="Proteomes" id="UP000665020">
    <property type="component" value="Chromosome"/>
</dbReference>
<keyword evidence="1" id="KW-0805">Transcription regulation</keyword>
<dbReference type="InterPro" id="IPR009057">
    <property type="entry name" value="Homeodomain-like_sf"/>
</dbReference>
<dbReference type="PANTHER" id="PTHR47893:SF1">
    <property type="entry name" value="REGULATORY PROTEIN PCHR"/>
    <property type="match status" value="1"/>
</dbReference>
<feature type="domain" description="HTH araC/xylS-type" evidence="4">
    <location>
        <begin position="244"/>
        <end position="327"/>
    </location>
</feature>
<evidence type="ECO:0000256" key="3">
    <source>
        <dbReference type="ARBA" id="ARBA00023163"/>
    </source>
</evidence>
<dbReference type="RefSeq" id="WP_230867259.1">
    <property type="nucleotide sequence ID" value="NZ_CP046640.1"/>
</dbReference>
<dbReference type="PRINTS" id="PR00032">
    <property type="entry name" value="HTHARAC"/>
</dbReference>
<dbReference type="InterPro" id="IPR053142">
    <property type="entry name" value="PchR_regulatory_protein"/>
</dbReference>
<dbReference type="GO" id="GO:0043565">
    <property type="term" value="F:sequence-specific DNA binding"/>
    <property type="evidence" value="ECO:0007669"/>
    <property type="project" value="InterPro"/>
</dbReference>
<evidence type="ECO:0000259" key="4">
    <source>
        <dbReference type="SMART" id="SM00342"/>
    </source>
</evidence>
<dbReference type="PANTHER" id="PTHR47893">
    <property type="entry name" value="REGULATORY PROTEIN PCHR"/>
    <property type="match status" value="1"/>
</dbReference>
<organism evidence="5 6">
    <name type="scientific">Iocasia fonsfrigidae</name>
    <dbReference type="NCBI Taxonomy" id="2682810"/>
    <lineage>
        <taxon>Bacteria</taxon>
        <taxon>Bacillati</taxon>
        <taxon>Bacillota</taxon>
        <taxon>Clostridia</taxon>
        <taxon>Halanaerobiales</taxon>
        <taxon>Halanaerobiaceae</taxon>
        <taxon>Iocasia</taxon>
    </lineage>
</organism>
<proteinExistence type="predicted"/>
<sequence length="333" mass="38896">MEAYKFEDTEDYFNKLDKKIGLLKKVNGININRYKINDKLGKGFFKYLDFGNGIELAMTEFELLEDIEFEYKLMKKGFELIYCMEGNIFCGDYNLRSDVSINPGETHFWRSNVNNEGWMKYPKDTNISIVNVYFSETFFEKLSYSGSQKVKKMICDNNLLQITKRLNMPAIIVPFEQIAKSSWDRGLISEVLYLQSKAIEIISLFVNNEFFKKKSNDNSIIIKKEDIAKLREVKSLISKNLVEPLSIDELSQRVGLNTFKLKKGFKEIYKTTVFSYLRSLRMEKAREYLLKDNDNILEIANNVGYSNSSHFAAAFRNKYGVNPSVYREKVRDI</sequence>
<dbReference type="KEGG" id="ifn:GM661_13250"/>
<evidence type="ECO:0000313" key="6">
    <source>
        <dbReference type="Proteomes" id="UP000665020"/>
    </source>
</evidence>
<keyword evidence="3" id="KW-0804">Transcription</keyword>
<evidence type="ECO:0000256" key="1">
    <source>
        <dbReference type="ARBA" id="ARBA00023015"/>
    </source>
</evidence>
<keyword evidence="6" id="KW-1185">Reference proteome</keyword>
<evidence type="ECO:0000313" key="5">
    <source>
        <dbReference type="EMBL" id="QTL98860.1"/>
    </source>
</evidence>
<accession>A0A8A7KC87</accession>
<dbReference type="InterPro" id="IPR018062">
    <property type="entry name" value="HTH_AraC-typ_CS"/>
</dbReference>
<dbReference type="InterPro" id="IPR018060">
    <property type="entry name" value="HTH_AraC"/>
</dbReference>
<dbReference type="EMBL" id="CP046640">
    <property type="protein sequence ID" value="QTL98860.1"/>
    <property type="molecule type" value="Genomic_DNA"/>
</dbReference>
<dbReference type="Pfam" id="PF12833">
    <property type="entry name" value="HTH_18"/>
    <property type="match status" value="1"/>
</dbReference>
<dbReference type="SUPFAM" id="SSF46689">
    <property type="entry name" value="Homeodomain-like"/>
    <property type="match status" value="2"/>
</dbReference>
<gene>
    <name evidence="5" type="ORF">GM661_13250</name>
</gene>
<name>A0A8A7KC87_9FIRM</name>
<dbReference type="SMART" id="SM00342">
    <property type="entry name" value="HTH_ARAC"/>
    <property type="match status" value="1"/>
</dbReference>
<evidence type="ECO:0000256" key="2">
    <source>
        <dbReference type="ARBA" id="ARBA00023125"/>
    </source>
</evidence>
<dbReference type="PROSITE" id="PS00041">
    <property type="entry name" value="HTH_ARAC_FAMILY_1"/>
    <property type="match status" value="1"/>
</dbReference>
<keyword evidence="2" id="KW-0238">DNA-binding</keyword>